<evidence type="ECO:0000313" key="2">
    <source>
        <dbReference type="Proteomes" id="UP000028582"/>
    </source>
</evidence>
<protein>
    <submittedName>
        <fullName evidence="1">Uncharacterized protein</fullName>
    </submittedName>
</protein>
<gene>
    <name evidence="1" type="ORF">F444_10986</name>
</gene>
<accession>A0A081A2D5</accession>
<proteinExistence type="predicted"/>
<comment type="caution">
    <text evidence="1">The sequence shown here is derived from an EMBL/GenBank/DDBJ whole genome shotgun (WGS) entry which is preliminary data.</text>
</comment>
<organism evidence="1 2">
    <name type="scientific">Phytophthora nicotianae P1976</name>
    <dbReference type="NCBI Taxonomy" id="1317066"/>
    <lineage>
        <taxon>Eukaryota</taxon>
        <taxon>Sar</taxon>
        <taxon>Stramenopiles</taxon>
        <taxon>Oomycota</taxon>
        <taxon>Peronosporomycetes</taxon>
        <taxon>Peronosporales</taxon>
        <taxon>Peronosporaceae</taxon>
        <taxon>Phytophthora</taxon>
    </lineage>
</organism>
<name>A0A081A2D5_PHYNI</name>
<sequence>MEEEEVTTTLSIFRASDNELDYHVDIKSPKLFNLLVGNVSNGASFRAAAANVRTSQQVLK</sequence>
<reference evidence="1 2" key="1">
    <citation type="submission" date="2013-11" db="EMBL/GenBank/DDBJ databases">
        <title>The Genome Sequence of Phytophthora parasitica P1976.</title>
        <authorList>
            <consortium name="The Broad Institute Genomics Platform"/>
            <person name="Russ C."/>
            <person name="Tyler B."/>
            <person name="Panabieres F."/>
            <person name="Shan W."/>
            <person name="Tripathy S."/>
            <person name="Grunwald N."/>
            <person name="Machado M."/>
            <person name="Johnson C.S."/>
            <person name="Walker B."/>
            <person name="Young S."/>
            <person name="Zeng Q."/>
            <person name="Gargeya S."/>
            <person name="Fitzgerald M."/>
            <person name="Haas B."/>
            <person name="Abouelleil A."/>
            <person name="Allen A.W."/>
            <person name="Alvarado L."/>
            <person name="Arachchi H.M."/>
            <person name="Berlin A.M."/>
            <person name="Chapman S.B."/>
            <person name="Gainer-Dewar J."/>
            <person name="Goldberg J."/>
            <person name="Griggs A."/>
            <person name="Gujja S."/>
            <person name="Hansen M."/>
            <person name="Howarth C."/>
            <person name="Imamovic A."/>
            <person name="Ireland A."/>
            <person name="Larimer J."/>
            <person name="McCowan C."/>
            <person name="Murphy C."/>
            <person name="Pearson M."/>
            <person name="Poon T.W."/>
            <person name="Priest M."/>
            <person name="Roberts A."/>
            <person name="Saif S."/>
            <person name="Shea T."/>
            <person name="Sisk P."/>
            <person name="Sykes S."/>
            <person name="Wortman J."/>
            <person name="Nusbaum C."/>
            <person name="Birren B."/>
        </authorList>
    </citation>
    <scope>NUCLEOTIDE SEQUENCE [LARGE SCALE GENOMIC DNA]</scope>
    <source>
        <strain evidence="1 2">P1976</strain>
    </source>
</reference>
<dbReference type="AlphaFoldDB" id="A0A081A2D5"/>
<evidence type="ECO:0000313" key="1">
    <source>
        <dbReference type="EMBL" id="ETO73046.1"/>
    </source>
</evidence>
<feature type="non-terminal residue" evidence="1">
    <location>
        <position position="60"/>
    </location>
</feature>
<dbReference type="EMBL" id="ANJA01001978">
    <property type="protein sequence ID" value="ETO73046.1"/>
    <property type="molecule type" value="Genomic_DNA"/>
</dbReference>
<dbReference type="Proteomes" id="UP000028582">
    <property type="component" value="Unassembled WGS sequence"/>
</dbReference>